<proteinExistence type="predicted"/>
<protein>
    <recommendedName>
        <fullName evidence="3">DUF4382 domain-containing protein</fullName>
    </recommendedName>
</protein>
<reference evidence="1" key="1">
    <citation type="submission" date="2023-06" db="EMBL/GenBank/DDBJ databases">
        <title>Genomic of Parafulvivirga corallium.</title>
        <authorList>
            <person name="Wang G."/>
        </authorList>
    </citation>
    <scope>NUCLEOTIDE SEQUENCE</scope>
    <source>
        <strain evidence="1">BMA10</strain>
    </source>
</reference>
<sequence>MKTKSHNLIRKETTWRSAYNLISAFLFMSCTVICLSCGSDDDPAPAQAGTGTITAKIDGTNFSADVQFVTLLDNTLNLGIITTNNAQLQVTPATEGTHQISPSSQGVVDVVLLKLSNGTTISLSNGSITISKLTNNSASGTFQGTAVNIADFNDEYQITEGTFNGNF</sequence>
<evidence type="ECO:0000313" key="2">
    <source>
        <dbReference type="Proteomes" id="UP001172082"/>
    </source>
</evidence>
<keyword evidence="2" id="KW-1185">Reference proteome</keyword>
<comment type="caution">
    <text evidence="1">The sequence shown here is derived from an EMBL/GenBank/DDBJ whole genome shotgun (WGS) entry which is preliminary data.</text>
</comment>
<dbReference type="PROSITE" id="PS51257">
    <property type="entry name" value="PROKAR_LIPOPROTEIN"/>
    <property type="match status" value="1"/>
</dbReference>
<organism evidence="1 2">
    <name type="scientific">Splendidivirga corallicola</name>
    <dbReference type="NCBI Taxonomy" id="3051826"/>
    <lineage>
        <taxon>Bacteria</taxon>
        <taxon>Pseudomonadati</taxon>
        <taxon>Bacteroidota</taxon>
        <taxon>Cytophagia</taxon>
        <taxon>Cytophagales</taxon>
        <taxon>Splendidivirgaceae</taxon>
        <taxon>Splendidivirga</taxon>
    </lineage>
</organism>
<gene>
    <name evidence="1" type="ORF">QQ008_05975</name>
</gene>
<dbReference type="RefSeq" id="WP_346750926.1">
    <property type="nucleotide sequence ID" value="NZ_JAUJEA010000002.1"/>
</dbReference>
<evidence type="ECO:0000313" key="1">
    <source>
        <dbReference type="EMBL" id="MDN5200896.1"/>
    </source>
</evidence>
<accession>A0ABT8KJL6</accession>
<dbReference type="EMBL" id="JAUJEA010000002">
    <property type="protein sequence ID" value="MDN5200896.1"/>
    <property type="molecule type" value="Genomic_DNA"/>
</dbReference>
<evidence type="ECO:0008006" key="3">
    <source>
        <dbReference type="Google" id="ProtNLM"/>
    </source>
</evidence>
<name>A0ABT8KJL6_9BACT</name>
<dbReference type="Proteomes" id="UP001172082">
    <property type="component" value="Unassembled WGS sequence"/>
</dbReference>